<dbReference type="PANTHER" id="PTHR40661">
    <property type="match status" value="1"/>
</dbReference>
<dbReference type="SUPFAM" id="SSF47413">
    <property type="entry name" value="lambda repressor-like DNA-binding domains"/>
    <property type="match status" value="1"/>
</dbReference>
<proteinExistence type="predicted"/>
<feature type="domain" description="HTH cro/C1-type" evidence="4">
    <location>
        <begin position="8"/>
        <end position="59"/>
    </location>
</feature>
<dbReference type="CDD" id="cd06529">
    <property type="entry name" value="S24_LexA-like"/>
    <property type="match status" value="1"/>
</dbReference>
<keyword evidence="2" id="KW-0238">DNA-binding</keyword>
<dbReference type="SMART" id="SM00530">
    <property type="entry name" value="HTH_XRE"/>
    <property type="match status" value="1"/>
</dbReference>
<dbReference type="PROSITE" id="PS50943">
    <property type="entry name" value="HTH_CROC1"/>
    <property type="match status" value="1"/>
</dbReference>
<keyword evidence="3" id="KW-0804">Transcription</keyword>
<evidence type="ECO:0000256" key="3">
    <source>
        <dbReference type="ARBA" id="ARBA00023163"/>
    </source>
</evidence>
<dbReference type="InterPro" id="IPR001387">
    <property type="entry name" value="Cro/C1-type_HTH"/>
</dbReference>
<organism evidence="5">
    <name type="scientific">Siphoviridae sp. ctRwl19</name>
    <dbReference type="NCBI Taxonomy" id="2827871"/>
    <lineage>
        <taxon>Viruses</taxon>
        <taxon>Duplodnaviria</taxon>
        <taxon>Heunggongvirae</taxon>
        <taxon>Uroviricota</taxon>
        <taxon>Caudoviricetes</taxon>
    </lineage>
</organism>
<evidence type="ECO:0000259" key="4">
    <source>
        <dbReference type="PROSITE" id="PS50943"/>
    </source>
</evidence>
<dbReference type="Gene3D" id="1.10.260.40">
    <property type="entry name" value="lambda repressor-like DNA-binding domains"/>
    <property type="match status" value="1"/>
</dbReference>
<accession>A0A8S5T009</accession>
<dbReference type="InterPro" id="IPR036286">
    <property type="entry name" value="LexA/Signal_pep-like_sf"/>
</dbReference>
<protein>
    <submittedName>
        <fullName evidence="5">Repressor protein CI</fullName>
    </submittedName>
</protein>
<dbReference type="InterPro" id="IPR015927">
    <property type="entry name" value="Peptidase_S24_S26A/B/C"/>
</dbReference>
<dbReference type="Pfam" id="PF00717">
    <property type="entry name" value="Peptidase_S24"/>
    <property type="match status" value="1"/>
</dbReference>
<name>A0A8S5T009_9CAUD</name>
<evidence type="ECO:0000256" key="2">
    <source>
        <dbReference type="ARBA" id="ARBA00023125"/>
    </source>
</evidence>
<dbReference type="InterPro" id="IPR010982">
    <property type="entry name" value="Lambda_DNA-bd_dom_sf"/>
</dbReference>
<dbReference type="GO" id="GO:0003677">
    <property type="term" value="F:DNA binding"/>
    <property type="evidence" value="ECO:0007669"/>
    <property type="project" value="UniProtKB-KW"/>
</dbReference>
<dbReference type="SUPFAM" id="SSF51306">
    <property type="entry name" value="LexA/Signal peptidase"/>
    <property type="match status" value="1"/>
</dbReference>
<dbReference type="Pfam" id="PF01381">
    <property type="entry name" value="HTH_3"/>
    <property type="match status" value="1"/>
</dbReference>
<dbReference type="EMBL" id="BK032716">
    <property type="protein sequence ID" value="DAF56456.1"/>
    <property type="molecule type" value="Genomic_DNA"/>
</dbReference>
<evidence type="ECO:0000256" key="1">
    <source>
        <dbReference type="ARBA" id="ARBA00023015"/>
    </source>
</evidence>
<dbReference type="CDD" id="cd00093">
    <property type="entry name" value="HTH_XRE"/>
    <property type="match status" value="1"/>
</dbReference>
<dbReference type="PANTHER" id="PTHR40661:SF3">
    <property type="entry name" value="FELS-1 PROPHAGE TRANSCRIPTIONAL REGULATOR"/>
    <property type="match status" value="1"/>
</dbReference>
<dbReference type="Gene3D" id="2.10.109.10">
    <property type="entry name" value="Umud Fragment, subunit A"/>
    <property type="match status" value="1"/>
</dbReference>
<dbReference type="InterPro" id="IPR039418">
    <property type="entry name" value="LexA-like"/>
</dbReference>
<keyword evidence="1" id="KW-0805">Transcription regulation</keyword>
<sequence length="234" mass="25589">MKTLGERVKARRMELGITQKELGDLVGISQNSITKIENGGNTIHIAKLASALGVSVAWLSTGVGDRDDDIVENSGLDKQLVSSEPDLLHKHRIDYYDVRAAAGLNGFENSDYPEIISSLFLTDEGISQLVGKKSADGICLVNVPTDSMEPTIRKGDIVFLDTKVNAYSGDGIYAFSIDGSLFIKRIQKLVGGGYRLHSDNKENYDPQDISENICQSANFIGRFIRTIHIEAVNL</sequence>
<reference evidence="5" key="1">
    <citation type="journal article" date="2021" name="Proc. Natl. Acad. Sci. U.S.A.">
        <title>A Catalog of Tens of Thousands of Viruses from Human Metagenomes Reveals Hidden Associations with Chronic Diseases.</title>
        <authorList>
            <person name="Tisza M.J."/>
            <person name="Buck C.B."/>
        </authorList>
    </citation>
    <scope>NUCLEOTIDE SEQUENCE</scope>
    <source>
        <strain evidence="5">CtRwl19</strain>
    </source>
</reference>
<evidence type="ECO:0000313" key="5">
    <source>
        <dbReference type="EMBL" id="DAF56456.1"/>
    </source>
</evidence>